<reference evidence="2" key="1">
    <citation type="journal article" date="2017" name="Nature">
        <title>The genome of Chenopodium quinoa.</title>
        <authorList>
            <person name="Jarvis D.E."/>
            <person name="Ho Y.S."/>
            <person name="Lightfoot D.J."/>
            <person name="Schmoeckel S.M."/>
            <person name="Li B."/>
            <person name="Borm T.J.A."/>
            <person name="Ohyanagi H."/>
            <person name="Mineta K."/>
            <person name="Michell C.T."/>
            <person name="Saber N."/>
            <person name="Kharbatia N.M."/>
            <person name="Rupper R.R."/>
            <person name="Sharp A.R."/>
            <person name="Dally N."/>
            <person name="Boughton B.A."/>
            <person name="Woo Y.H."/>
            <person name="Gao G."/>
            <person name="Schijlen E.G.W.M."/>
            <person name="Guo X."/>
            <person name="Momin A.A."/>
            <person name="Negrao S."/>
            <person name="Al-Babili S."/>
            <person name="Gehring C."/>
            <person name="Roessner U."/>
            <person name="Jung C."/>
            <person name="Murphy K."/>
            <person name="Arold S.T."/>
            <person name="Gojobori T."/>
            <person name="van der Linden C.G."/>
            <person name="van Loo E.N."/>
            <person name="Jellen E.N."/>
            <person name="Maughan P.J."/>
            <person name="Tester M."/>
        </authorList>
    </citation>
    <scope>NUCLEOTIDE SEQUENCE [LARGE SCALE GENOMIC DNA]</scope>
    <source>
        <strain evidence="2">cv. PI 614886</strain>
    </source>
</reference>
<dbReference type="AlphaFoldDB" id="A0A803LDM0"/>
<proteinExistence type="predicted"/>
<accession>A0A803LDM0</accession>
<reference evidence="2" key="2">
    <citation type="submission" date="2021-03" db="UniProtKB">
        <authorList>
            <consortium name="EnsemblPlants"/>
        </authorList>
    </citation>
    <scope>IDENTIFICATION</scope>
</reference>
<organism evidence="2 3">
    <name type="scientific">Chenopodium quinoa</name>
    <name type="common">Quinoa</name>
    <dbReference type="NCBI Taxonomy" id="63459"/>
    <lineage>
        <taxon>Eukaryota</taxon>
        <taxon>Viridiplantae</taxon>
        <taxon>Streptophyta</taxon>
        <taxon>Embryophyta</taxon>
        <taxon>Tracheophyta</taxon>
        <taxon>Spermatophyta</taxon>
        <taxon>Magnoliopsida</taxon>
        <taxon>eudicotyledons</taxon>
        <taxon>Gunneridae</taxon>
        <taxon>Pentapetalae</taxon>
        <taxon>Caryophyllales</taxon>
        <taxon>Chenopodiaceae</taxon>
        <taxon>Chenopodioideae</taxon>
        <taxon>Atripliceae</taxon>
        <taxon>Chenopodium</taxon>
    </lineage>
</organism>
<dbReference type="EnsemblPlants" id="AUR62010604-RA">
    <property type="protein sequence ID" value="AUR62010604-RA:cds"/>
    <property type="gene ID" value="AUR62010604"/>
</dbReference>
<keyword evidence="3" id="KW-1185">Reference proteome</keyword>
<feature type="compositionally biased region" description="Polar residues" evidence="1">
    <location>
        <begin position="54"/>
        <end position="70"/>
    </location>
</feature>
<name>A0A803LDM0_CHEQI</name>
<feature type="compositionally biased region" description="Basic and acidic residues" evidence="1">
    <location>
        <begin position="30"/>
        <end position="49"/>
    </location>
</feature>
<evidence type="ECO:0000313" key="3">
    <source>
        <dbReference type="Proteomes" id="UP000596660"/>
    </source>
</evidence>
<evidence type="ECO:0000256" key="1">
    <source>
        <dbReference type="SAM" id="MobiDB-lite"/>
    </source>
</evidence>
<protein>
    <submittedName>
        <fullName evidence="2">Uncharacterized protein</fullName>
    </submittedName>
</protein>
<evidence type="ECO:0000313" key="2">
    <source>
        <dbReference type="EnsemblPlants" id="AUR62010604-RA:cds"/>
    </source>
</evidence>
<dbReference type="Proteomes" id="UP000596660">
    <property type="component" value="Unplaced"/>
</dbReference>
<sequence length="109" mass="12276">PLGSKDSKPRKLKRLDGIENETNNVPSPEGQERPNVDESKENDDNPKGDEQEDNPTGNEQDVQNVDNNEISMNYVSTKTHWNRKDVIVDEIFANSIAIDIVSDENDVEP</sequence>
<dbReference type="Gramene" id="AUR62010604-RA">
    <property type="protein sequence ID" value="AUR62010604-RA:cds"/>
    <property type="gene ID" value="AUR62010604"/>
</dbReference>
<feature type="region of interest" description="Disordered" evidence="1">
    <location>
        <begin position="1"/>
        <end position="70"/>
    </location>
</feature>
<feature type="compositionally biased region" description="Basic and acidic residues" evidence="1">
    <location>
        <begin position="1"/>
        <end position="17"/>
    </location>
</feature>